<gene>
    <name evidence="2" type="ORF">HPB51_016942</name>
</gene>
<evidence type="ECO:0000313" key="3">
    <source>
        <dbReference type="Proteomes" id="UP000821866"/>
    </source>
</evidence>
<dbReference type="AlphaFoldDB" id="A0A9J6F4J3"/>
<dbReference type="Proteomes" id="UP000821866">
    <property type="component" value="Chromosome 1"/>
</dbReference>
<sequence length="349" mass="38794">MWLLYVYRCPTTPKHCRRPSELVLSGKFARPAFSRGALSLWDIRAARHARSYRGEGLRASVHGSDHRTPMAGYAETQPATREGKKKARLRTCRLHRGFLHRRTPSPGCEGHPSSSSTLRATRPLTICRRTRPSSKAAGNTYTAGTSPPLAAFTPSNAQTAVPFPFGRPEYSSPGVHFLLFFTCLASWHCVHDRRSATAGFPRWKPIEHGRNAGRLPAVKGAVQLPRQRKWSRGRPIEVASVCFCKASSRRGVATPGVVGARVLLLYHRRQVSFRNKSEMTLLSGFCGYTVDYKGSVACDRRTTHFARSSGNARDITSGLFMISFLKDSGFELSFLRLCVATISNRKLKT</sequence>
<protein>
    <submittedName>
        <fullName evidence="2">Uncharacterized protein</fullName>
    </submittedName>
</protein>
<feature type="region of interest" description="Disordered" evidence="1">
    <location>
        <begin position="57"/>
        <end position="86"/>
    </location>
</feature>
<accession>A0A9J6F4J3</accession>
<comment type="caution">
    <text evidence="2">The sequence shown here is derived from an EMBL/GenBank/DDBJ whole genome shotgun (WGS) entry which is preliminary data.</text>
</comment>
<name>A0A9J6F4J3_RHIMP</name>
<reference evidence="2" key="1">
    <citation type="journal article" date="2020" name="Cell">
        <title>Large-Scale Comparative Analyses of Tick Genomes Elucidate Their Genetic Diversity and Vector Capacities.</title>
        <authorList>
            <consortium name="Tick Genome and Microbiome Consortium (TIGMIC)"/>
            <person name="Jia N."/>
            <person name="Wang J."/>
            <person name="Shi W."/>
            <person name="Du L."/>
            <person name="Sun Y."/>
            <person name="Zhan W."/>
            <person name="Jiang J.F."/>
            <person name="Wang Q."/>
            <person name="Zhang B."/>
            <person name="Ji P."/>
            <person name="Bell-Sakyi L."/>
            <person name="Cui X.M."/>
            <person name="Yuan T.T."/>
            <person name="Jiang B.G."/>
            <person name="Yang W.F."/>
            <person name="Lam T.T."/>
            <person name="Chang Q.C."/>
            <person name="Ding S.J."/>
            <person name="Wang X.J."/>
            <person name="Zhu J.G."/>
            <person name="Ruan X.D."/>
            <person name="Zhao L."/>
            <person name="Wei J.T."/>
            <person name="Ye R.Z."/>
            <person name="Que T.C."/>
            <person name="Du C.H."/>
            <person name="Zhou Y.H."/>
            <person name="Cheng J.X."/>
            <person name="Dai P.F."/>
            <person name="Guo W.B."/>
            <person name="Han X.H."/>
            <person name="Huang E.J."/>
            <person name="Li L.F."/>
            <person name="Wei W."/>
            <person name="Gao Y.C."/>
            <person name="Liu J.Z."/>
            <person name="Shao H.Z."/>
            <person name="Wang X."/>
            <person name="Wang C.C."/>
            <person name="Yang T.C."/>
            <person name="Huo Q.B."/>
            <person name="Li W."/>
            <person name="Chen H.Y."/>
            <person name="Chen S.E."/>
            <person name="Zhou L.G."/>
            <person name="Ni X.B."/>
            <person name="Tian J.H."/>
            <person name="Sheng Y."/>
            <person name="Liu T."/>
            <person name="Pan Y.S."/>
            <person name="Xia L.Y."/>
            <person name="Li J."/>
            <person name="Zhao F."/>
            <person name="Cao W.C."/>
        </authorList>
    </citation>
    <scope>NUCLEOTIDE SEQUENCE</scope>
    <source>
        <strain evidence="2">Rmic-2018</strain>
    </source>
</reference>
<proteinExistence type="predicted"/>
<evidence type="ECO:0000256" key="1">
    <source>
        <dbReference type="SAM" id="MobiDB-lite"/>
    </source>
</evidence>
<dbReference type="EMBL" id="JABSTU010000001">
    <property type="protein sequence ID" value="KAH8041497.1"/>
    <property type="molecule type" value="Genomic_DNA"/>
</dbReference>
<reference evidence="2" key="2">
    <citation type="submission" date="2021-09" db="EMBL/GenBank/DDBJ databases">
        <authorList>
            <person name="Jia N."/>
            <person name="Wang J."/>
            <person name="Shi W."/>
            <person name="Du L."/>
            <person name="Sun Y."/>
            <person name="Zhan W."/>
            <person name="Jiang J."/>
            <person name="Wang Q."/>
            <person name="Zhang B."/>
            <person name="Ji P."/>
            <person name="Sakyi L.B."/>
            <person name="Cui X."/>
            <person name="Yuan T."/>
            <person name="Jiang B."/>
            <person name="Yang W."/>
            <person name="Lam T.T.-Y."/>
            <person name="Chang Q."/>
            <person name="Ding S."/>
            <person name="Wang X."/>
            <person name="Zhu J."/>
            <person name="Ruan X."/>
            <person name="Zhao L."/>
            <person name="Wei J."/>
            <person name="Que T."/>
            <person name="Du C."/>
            <person name="Cheng J."/>
            <person name="Dai P."/>
            <person name="Han X."/>
            <person name="Huang E."/>
            <person name="Gao Y."/>
            <person name="Liu J."/>
            <person name="Shao H."/>
            <person name="Ye R."/>
            <person name="Li L."/>
            <person name="Wei W."/>
            <person name="Wang X."/>
            <person name="Wang C."/>
            <person name="Huo Q."/>
            <person name="Li W."/>
            <person name="Guo W."/>
            <person name="Chen H."/>
            <person name="Chen S."/>
            <person name="Zhou L."/>
            <person name="Zhou L."/>
            <person name="Ni X."/>
            <person name="Tian J."/>
            <person name="Zhou Y."/>
            <person name="Sheng Y."/>
            <person name="Liu T."/>
            <person name="Pan Y."/>
            <person name="Xia L."/>
            <person name="Li J."/>
            <person name="Zhao F."/>
            <person name="Cao W."/>
        </authorList>
    </citation>
    <scope>NUCLEOTIDE SEQUENCE</scope>
    <source>
        <strain evidence="2">Rmic-2018</strain>
        <tissue evidence="2">Larvae</tissue>
    </source>
</reference>
<organism evidence="2 3">
    <name type="scientific">Rhipicephalus microplus</name>
    <name type="common">Cattle tick</name>
    <name type="synonym">Boophilus microplus</name>
    <dbReference type="NCBI Taxonomy" id="6941"/>
    <lineage>
        <taxon>Eukaryota</taxon>
        <taxon>Metazoa</taxon>
        <taxon>Ecdysozoa</taxon>
        <taxon>Arthropoda</taxon>
        <taxon>Chelicerata</taxon>
        <taxon>Arachnida</taxon>
        <taxon>Acari</taxon>
        <taxon>Parasitiformes</taxon>
        <taxon>Ixodida</taxon>
        <taxon>Ixodoidea</taxon>
        <taxon>Ixodidae</taxon>
        <taxon>Rhipicephalinae</taxon>
        <taxon>Rhipicephalus</taxon>
        <taxon>Boophilus</taxon>
    </lineage>
</organism>
<keyword evidence="3" id="KW-1185">Reference proteome</keyword>
<evidence type="ECO:0000313" key="2">
    <source>
        <dbReference type="EMBL" id="KAH8041497.1"/>
    </source>
</evidence>